<dbReference type="GO" id="GO:0005886">
    <property type="term" value="C:plasma membrane"/>
    <property type="evidence" value="ECO:0007669"/>
    <property type="project" value="TreeGrafter"/>
</dbReference>
<evidence type="ECO:0000313" key="6">
    <source>
        <dbReference type="Proteomes" id="UP000218209"/>
    </source>
</evidence>
<keyword evidence="1" id="KW-0547">Nucleotide-binding</keyword>
<dbReference type="Proteomes" id="UP000218209">
    <property type="component" value="Unassembled WGS sequence"/>
</dbReference>
<accession>A0A1X6NJT8</accession>
<dbReference type="Pfam" id="PF00069">
    <property type="entry name" value="Pkinase"/>
    <property type="match status" value="1"/>
</dbReference>
<dbReference type="AlphaFoldDB" id="A0A1X6NJT8"/>
<feature type="compositionally biased region" description="Gly residues" evidence="3">
    <location>
        <begin position="340"/>
        <end position="358"/>
    </location>
</feature>
<dbReference type="EMBL" id="KV920001">
    <property type="protein sequence ID" value="OSX68874.1"/>
    <property type="molecule type" value="Genomic_DNA"/>
</dbReference>
<name>A0A1X6NJT8_PORUM</name>
<sequence>MSFLRFRRAEVYLDVIVRGVRYHLHLEQTKTPDAASAENVALLPLAPYMFENMADRVDITLPQWLDLERQLTANALQLFGTHYPHWAVLTGGMSASGLDKTARDEGYFNGFPCRRQLVTLRGDVTVVEPQNHCLVAFARQLMYTIPGLPVVHKERIIVFQERPLLRGFYRVSLDGTVLAMKTVYRYHREREPEFLQEACVLAALPPHPNVIGFHGLVAAPYGRADALLLDFIDGHSLRYQQHATPAQRRRWTEQLRSALAHLHAQQPPVVWMDAKVDNVMITKAGDAVLMDLGGGYSGIVDKHLSGTVAGDHQGMKTVYDHIDQLRSPEPLPADAATAGVGPGGDMNGGGRPVQGGAG</sequence>
<evidence type="ECO:0000256" key="2">
    <source>
        <dbReference type="ARBA" id="ARBA00022840"/>
    </source>
</evidence>
<organism evidence="5 6">
    <name type="scientific">Porphyra umbilicalis</name>
    <name type="common">Purple laver</name>
    <name type="synonym">Red alga</name>
    <dbReference type="NCBI Taxonomy" id="2786"/>
    <lineage>
        <taxon>Eukaryota</taxon>
        <taxon>Rhodophyta</taxon>
        <taxon>Bangiophyceae</taxon>
        <taxon>Bangiales</taxon>
        <taxon>Bangiaceae</taxon>
        <taxon>Porphyra</taxon>
    </lineage>
</organism>
<evidence type="ECO:0000259" key="4">
    <source>
        <dbReference type="PROSITE" id="PS50011"/>
    </source>
</evidence>
<feature type="domain" description="Protein kinase" evidence="4">
    <location>
        <begin position="137"/>
        <end position="358"/>
    </location>
</feature>
<dbReference type="SUPFAM" id="SSF56112">
    <property type="entry name" value="Protein kinase-like (PK-like)"/>
    <property type="match status" value="1"/>
</dbReference>
<dbReference type="InterPro" id="IPR011009">
    <property type="entry name" value="Kinase-like_dom_sf"/>
</dbReference>
<protein>
    <recommendedName>
        <fullName evidence="4">Protein kinase domain-containing protein</fullName>
    </recommendedName>
</protein>
<evidence type="ECO:0000313" key="5">
    <source>
        <dbReference type="EMBL" id="OSX68874.1"/>
    </source>
</evidence>
<evidence type="ECO:0000256" key="1">
    <source>
        <dbReference type="ARBA" id="ARBA00022741"/>
    </source>
</evidence>
<dbReference type="PANTHER" id="PTHR27001">
    <property type="entry name" value="OS01G0253100 PROTEIN"/>
    <property type="match status" value="1"/>
</dbReference>
<dbReference type="OrthoDB" id="4062651at2759"/>
<dbReference type="PANTHER" id="PTHR27001:SF931">
    <property type="entry name" value="OS11G0664100 PROTEIN"/>
    <property type="match status" value="1"/>
</dbReference>
<proteinExistence type="predicted"/>
<gene>
    <name evidence="5" type="ORF">BU14_2142s0001</name>
</gene>
<feature type="region of interest" description="Disordered" evidence="3">
    <location>
        <begin position="328"/>
        <end position="358"/>
    </location>
</feature>
<dbReference type="InterPro" id="IPR000719">
    <property type="entry name" value="Prot_kinase_dom"/>
</dbReference>
<dbReference type="GO" id="GO:0004672">
    <property type="term" value="F:protein kinase activity"/>
    <property type="evidence" value="ECO:0007669"/>
    <property type="project" value="InterPro"/>
</dbReference>
<keyword evidence="2" id="KW-0067">ATP-binding</keyword>
<dbReference type="PROSITE" id="PS50011">
    <property type="entry name" value="PROTEIN_KINASE_DOM"/>
    <property type="match status" value="1"/>
</dbReference>
<keyword evidence="6" id="KW-1185">Reference proteome</keyword>
<dbReference type="Gene3D" id="1.10.510.10">
    <property type="entry name" value="Transferase(Phosphotransferase) domain 1"/>
    <property type="match status" value="1"/>
</dbReference>
<reference evidence="5 6" key="1">
    <citation type="submission" date="2017-03" db="EMBL/GenBank/DDBJ databases">
        <title>WGS assembly of Porphyra umbilicalis.</title>
        <authorList>
            <person name="Brawley S.H."/>
            <person name="Blouin N.A."/>
            <person name="Ficko-Blean E."/>
            <person name="Wheeler G.L."/>
            <person name="Lohr M."/>
            <person name="Goodson H.V."/>
            <person name="Jenkins J.W."/>
            <person name="Blaby-Haas C.E."/>
            <person name="Helliwell K.E."/>
            <person name="Chan C."/>
            <person name="Marriage T."/>
            <person name="Bhattacharya D."/>
            <person name="Klein A.S."/>
            <person name="Badis Y."/>
            <person name="Brodie J."/>
            <person name="Cao Y."/>
            <person name="Collen J."/>
            <person name="Dittami S.M."/>
            <person name="Gachon C.M."/>
            <person name="Green B.R."/>
            <person name="Karpowicz S."/>
            <person name="Kim J.W."/>
            <person name="Kudahl U."/>
            <person name="Lin S."/>
            <person name="Michel G."/>
            <person name="Mittag M."/>
            <person name="Olson B.J."/>
            <person name="Pangilinan J."/>
            <person name="Peng Y."/>
            <person name="Qiu H."/>
            <person name="Shu S."/>
            <person name="Singer J.T."/>
            <person name="Smith A.G."/>
            <person name="Sprecher B.N."/>
            <person name="Wagner V."/>
            <person name="Wang W."/>
            <person name="Wang Z.-Y."/>
            <person name="Yan J."/>
            <person name="Yarish C."/>
            <person name="Zoeuner-Riek S."/>
            <person name="Zhuang Y."/>
            <person name="Zou Y."/>
            <person name="Lindquist E.A."/>
            <person name="Grimwood J."/>
            <person name="Barry K."/>
            <person name="Rokhsar D.S."/>
            <person name="Schmutz J."/>
            <person name="Stiller J.W."/>
            <person name="Grossman A.R."/>
            <person name="Prochnik S.E."/>
        </authorList>
    </citation>
    <scope>NUCLEOTIDE SEQUENCE [LARGE SCALE GENOMIC DNA]</scope>
    <source>
        <strain evidence="5">4086291</strain>
    </source>
</reference>
<dbReference type="GO" id="GO:0005524">
    <property type="term" value="F:ATP binding"/>
    <property type="evidence" value="ECO:0007669"/>
    <property type="project" value="UniProtKB-KW"/>
</dbReference>
<evidence type="ECO:0000256" key="3">
    <source>
        <dbReference type="SAM" id="MobiDB-lite"/>
    </source>
</evidence>